<feature type="compositionally biased region" description="Low complexity" evidence="1">
    <location>
        <begin position="430"/>
        <end position="441"/>
    </location>
</feature>
<feature type="compositionally biased region" description="Pro residues" evidence="1">
    <location>
        <begin position="31"/>
        <end position="40"/>
    </location>
</feature>
<feature type="compositionally biased region" description="Basic and acidic residues" evidence="1">
    <location>
        <begin position="16"/>
        <end position="26"/>
    </location>
</feature>
<feature type="compositionally biased region" description="Basic and acidic residues" evidence="1">
    <location>
        <begin position="44"/>
        <end position="59"/>
    </location>
</feature>
<feature type="region of interest" description="Disordered" evidence="1">
    <location>
        <begin position="180"/>
        <end position="221"/>
    </location>
</feature>
<feature type="compositionally biased region" description="Polar residues" evidence="1">
    <location>
        <begin position="401"/>
        <end position="413"/>
    </location>
</feature>
<feature type="compositionally biased region" description="Polar residues" evidence="1">
    <location>
        <begin position="1"/>
        <end position="11"/>
    </location>
</feature>
<organism evidence="2 3">
    <name type="scientific">Massarina eburnea CBS 473.64</name>
    <dbReference type="NCBI Taxonomy" id="1395130"/>
    <lineage>
        <taxon>Eukaryota</taxon>
        <taxon>Fungi</taxon>
        <taxon>Dikarya</taxon>
        <taxon>Ascomycota</taxon>
        <taxon>Pezizomycotina</taxon>
        <taxon>Dothideomycetes</taxon>
        <taxon>Pleosporomycetidae</taxon>
        <taxon>Pleosporales</taxon>
        <taxon>Massarineae</taxon>
        <taxon>Massarinaceae</taxon>
        <taxon>Massarina</taxon>
    </lineage>
</organism>
<keyword evidence="3" id="KW-1185">Reference proteome</keyword>
<feature type="region of interest" description="Disordered" evidence="1">
    <location>
        <begin position="340"/>
        <end position="491"/>
    </location>
</feature>
<dbReference type="EMBL" id="MU006783">
    <property type="protein sequence ID" value="KAF2641127.1"/>
    <property type="molecule type" value="Genomic_DNA"/>
</dbReference>
<dbReference type="AlphaFoldDB" id="A0A6A6S1A8"/>
<feature type="compositionally biased region" description="Polar residues" evidence="1">
    <location>
        <begin position="347"/>
        <end position="357"/>
    </location>
</feature>
<gene>
    <name evidence="2" type="ORF">P280DRAFT_303072</name>
</gene>
<feature type="compositionally biased region" description="Basic and acidic residues" evidence="1">
    <location>
        <begin position="188"/>
        <end position="197"/>
    </location>
</feature>
<reference evidence="2" key="1">
    <citation type="journal article" date="2020" name="Stud. Mycol.">
        <title>101 Dothideomycetes genomes: a test case for predicting lifestyles and emergence of pathogens.</title>
        <authorList>
            <person name="Haridas S."/>
            <person name="Albert R."/>
            <person name="Binder M."/>
            <person name="Bloem J."/>
            <person name="Labutti K."/>
            <person name="Salamov A."/>
            <person name="Andreopoulos B."/>
            <person name="Baker S."/>
            <person name="Barry K."/>
            <person name="Bills G."/>
            <person name="Bluhm B."/>
            <person name="Cannon C."/>
            <person name="Castanera R."/>
            <person name="Culley D."/>
            <person name="Daum C."/>
            <person name="Ezra D."/>
            <person name="Gonzalez J."/>
            <person name="Henrissat B."/>
            <person name="Kuo A."/>
            <person name="Liang C."/>
            <person name="Lipzen A."/>
            <person name="Lutzoni F."/>
            <person name="Magnuson J."/>
            <person name="Mondo S."/>
            <person name="Nolan M."/>
            <person name="Ohm R."/>
            <person name="Pangilinan J."/>
            <person name="Park H.-J."/>
            <person name="Ramirez L."/>
            <person name="Alfaro M."/>
            <person name="Sun H."/>
            <person name="Tritt A."/>
            <person name="Yoshinaga Y."/>
            <person name="Zwiers L.-H."/>
            <person name="Turgeon B."/>
            <person name="Goodwin S."/>
            <person name="Spatafora J."/>
            <person name="Crous P."/>
            <person name="Grigoriev I."/>
        </authorList>
    </citation>
    <scope>NUCLEOTIDE SEQUENCE</scope>
    <source>
        <strain evidence="2">CBS 473.64</strain>
    </source>
</reference>
<dbReference type="Proteomes" id="UP000799753">
    <property type="component" value="Unassembled WGS sequence"/>
</dbReference>
<accession>A0A6A6S1A8</accession>
<sequence>MYDSENTQPRSPRSPRVKESKTDIRYQRSPSPVPMSPSRPPAMRYEKSKNSPQRPDRPESLGLEELIPEYFIYDYLCRKEQIETMKKQLQDDEVRLKKYAETEFKKKQLSLCMDNVEDFEIPGLLDYWKGKGFEREDYLGQMGRLREEIRVLTGIPFIHTSYQREEDEINSSYEEYGDIEYPGSARLQRRESDRGCPELEADSTSASLDVESLNSSPPVTPVDLYPPHPDALRNSVVPDLSQPCSEAHAELHENLASQTHKQWYSCESTNSATSRGRPLPTSSFRTIAKERDRACSAPGLRDASRERHFNRHIRNEDVKAVSTADITWGHVGTVGYFPKVGSPLSPGRQQGTASPQRIRTDSPRRYEETTRGPARSSSRDGHIAPSSPSSPRWRVPYRTASPLSSMTNSPQDSVDSHRPPLSIHAPAAKPSSSQYSQSSPSLAHLRDGHGRLHHAVTERNLQIPPGPPRVQSTMRNWRAKRSDSEDSIENG</sequence>
<name>A0A6A6S1A8_9PLEO</name>
<evidence type="ECO:0000256" key="1">
    <source>
        <dbReference type="SAM" id="MobiDB-lite"/>
    </source>
</evidence>
<feature type="compositionally biased region" description="Basic and acidic residues" evidence="1">
    <location>
        <begin position="358"/>
        <end position="370"/>
    </location>
</feature>
<evidence type="ECO:0000313" key="3">
    <source>
        <dbReference type="Proteomes" id="UP000799753"/>
    </source>
</evidence>
<proteinExistence type="predicted"/>
<feature type="compositionally biased region" description="Polar residues" evidence="1">
    <location>
        <begin position="202"/>
        <end position="217"/>
    </location>
</feature>
<evidence type="ECO:0000313" key="2">
    <source>
        <dbReference type="EMBL" id="KAF2641127.1"/>
    </source>
</evidence>
<feature type="region of interest" description="Disordered" evidence="1">
    <location>
        <begin position="1"/>
        <end position="60"/>
    </location>
</feature>
<protein>
    <submittedName>
        <fullName evidence="2">Uncharacterized protein</fullName>
    </submittedName>
</protein>